<dbReference type="GO" id="GO:0070005">
    <property type="term" value="F:cysteine-type aminopeptidase activity"/>
    <property type="evidence" value="ECO:0007669"/>
    <property type="project" value="InterPro"/>
</dbReference>
<accession>A0A972FVS7</accession>
<dbReference type="RefSeq" id="WP_169528046.1">
    <property type="nucleotide sequence ID" value="NZ_JAAMPU010000107.1"/>
</dbReference>
<dbReference type="SUPFAM" id="SSF54001">
    <property type="entry name" value="Cysteine proteinases"/>
    <property type="match status" value="1"/>
</dbReference>
<sequence>MKKLLCGFALFLASANAISQKYEFQPVKDIPCEPVISQDATGTCWSFSTTSFLEAEILRKTGKHVDLSEMYNVRHTYPKKVYNYVMRQGHAQFGEGGLSHDVIYSAKEFGLMPQSAYSGLTPGSDKYNHQQLEKELEEVAKKNATSKSPDAAQWKAEVSTILDKYMGVEPADFTFEGKKYTAKSFLEMTKLDLSDYVTITSFTQSPFYSNFILDIPDNFAYGSFYNLPLDEFVKNIDNALEKGYTLALDTDVSEPTFSGKAGVAVLPENTADAAAILSEIKPEKNVTQEFRQHEYENFDTQDDHLMHIVGKVKDQKGNLYYKVKNSWGTDAKSVANGGFVYMSVPYLKLKAISVMVHKDGLLPATKKALKI</sequence>
<keyword evidence="3" id="KW-0732">Signal</keyword>
<keyword evidence="1" id="KW-0378">Hydrolase</keyword>
<feature type="active site" evidence="2">
    <location>
        <position position="44"/>
    </location>
</feature>
<reference evidence="5" key="1">
    <citation type="submission" date="2020-02" db="EMBL/GenBank/DDBJ databases">
        <title>Flavobacterium sp. genome.</title>
        <authorList>
            <person name="Jung H.S."/>
            <person name="Baek J.H."/>
            <person name="Jeon C.O."/>
        </authorList>
    </citation>
    <scope>NUCLEOTIDE SEQUENCE</scope>
    <source>
        <strain evidence="5">SE-s28</strain>
    </source>
</reference>
<dbReference type="InterPro" id="IPR000169">
    <property type="entry name" value="Pept_cys_AS"/>
</dbReference>
<feature type="active site" evidence="2">
    <location>
        <position position="304"/>
    </location>
</feature>
<dbReference type="AlphaFoldDB" id="A0A972FVS7"/>
<keyword evidence="1" id="KW-0788">Thiol protease</keyword>
<dbReference type="InterPro" id="IPR038765">
    <property type="entry name" value="Papain-like_cys_pep_sf"/>
</dbReference>
<feature type="signal peptide" evidence="3">
    <location>
        <begin position="1"/>
        <end position="19"/>
    </location>
</feature>
<keyword evidence="1" id="KW-0645">Protease</keyword>
<proteinExistence type="inferred from homology"/>
<dbReference type="Pfam" id="PF00112">
    <property type="entry name" value="Peptidase_C1"/>
    <property type="match status" value="1"/>
</dbReference>
<dbReference type="InterPro" id="IPR004134">
    <property type="entry name" value="Peptidase_C1B"/>
</dbReference>
<dbReference type="InterPro" id="IPR000668">
    <property type="entry name" value="Peptidase_C1A_C"/>
</dbReference>
<feature type="active site" evidence="2">
    <location>
        <position position="325"/>
    </location>
</feature>
<gene>
    <name evidence="5" type="ORF">G6047_12935</name>
</gene>
<keyword evidence="6" id="KW-1185">Reference proteome</keyword>
<dbReference type="PROSITE" id="PS00139">
    <property type="entry name" value="THIOL_PROTEASE_CYS"/>
    <property type="match status" value="1"/>
</dbReference>
<feature type="chain" id="PRO_5036848893" description="Aminopeptidase" evidence="3">
    <location>
        <begin position="20"/>
        <end position="371"/>
    </location>
</feature>
<dbReference type="Proteomes" id="UP000712080">
    <property type="component" value="Unassembled WGS sequence"/>
</dbReference>
<comment type="caution">
    <text evidence="5">The sequence shown here is derived from an EMBL/GenBank/DDBJ whole genome shotgun (WGS) entry which is preliminary data.</text>
</comment>
<comment type="similarity">
    <text evidence="1">Belongs to the peptidase C1 family.</text>
</comment>
<keyword evidence="1 5" id="KW-0031">Aminopeptidase</keyword>
<name>A0A972FVS7_9FLAO</name>
<evidence type="ECO:0000313" key="5">
    <source>
        <dbReference type="EMBL" id="NMH28942.1"/>
    </source>
</evidence>
<dbReference type="PIRSF" id="PIRSF005700">
    <property type="entry name" value="PepC"/>
    <property type="match status" value="1"/>
</dbReference>
<dbReference type="EMBL" id="JAAMPU010000107">
    <property type="protein sequence ID" value="NMH28942.1"/>
    <property type="molecule type" value="Genomic_DNA"/>
</dbReference>
<organism evidence="5 6">
    <name type="scientific">Flavobacterium silvaticum</name>
    <dbReference type="NCBI Taxonomy" id="1852020"/>
    <lineage>
        <taxon>Bacteria</taxon>
        <taxon>Pseudomonadati</taxon>
        <taxon>Bacteroidota</taxon>
        <taxon>Flavobacteriia</taxon>
        <taxon>Flavobacteriales</taxon>
        <taxon>Flavobacteriaceae</taxon>
        <taxon>Flavobacterium</taxon>
    </lineage>
</organism>
<evidence type="ECO:0000256" key="2">
    <source>
        <dbReference type="PIRSR" id="PIRSR005700-1"/>
    </source>
</evidence>
<evidence type="ECO:0000256" key="1">
    <source>
        <dbReference type="PIRNR" id="PIRNR005700"/>
    </source>
</evidence>
<evidence type="ECO:0000259" key="4">
    <source>
        <dbReference type="Pfam" id="PF00112"/>
    </source>
</evidence>
<protein>
    <recommendedName>
        <fullName evidence="1">Aminopeptidase</fullName>
    </recommendedName>
</protein>
<evidence type="ECO:0000256" key="3">
    <source>
        <dbReference type="SAM" id="SignalP"/>
    </source>
</evidence>
<evidence type="ECO:0000313" key="6">
    <source>
        <dbReference type="Proteomes" id="UP000712080"/>
    </source>
</evidence>
<dbReference type="GO" id="GO:0006508">
    <property type="term" value="P:proteolysis"/>
    <property type="evidence" value="ECO:0007669"/>
    <property type="project" value="UniProtKB-KW"/>
</dbReference>
<feature type="domain" description="Peptidase C1A papain C-terminal" evidence="4">
    <location>
        <begin position="32"/>
        <end position="131"/>
    </location>
</feature>
<dbReference type="Pfam" id="PF03051">
    <property type="entry name" value="Peptidase_C1_2"/>
    <property type="match status" value="1"/>
</dbReference>
<dbReference type="Gene3D" id="3.90.70.10">
    <property type="entry name" value="Cysteine proteinases"/>
    <property type="match status" value="1"/>
</dbReference>